<dbReference type="InParanoid" id="A0A165H615"/>
<evidence type="ECO:0000313" key="8">
    <source>
        <dbReference type="Proteomes" id="UP000076871"/>
    </source>
</evidence>
<dbReference type="Pfam" id="PF04969">
    <property type="entry name" value="CS"/>
    <property type="match status" value="1"/>
</dbReference>
<dbReference type="CDD" id="cd06466">
    <property type="entry name" value="p23_CS_SGT1_like"/>
    <property type="match status" value="1"/>
</dbReference>
<dbReference type="STRING" id="1314785.A0A165H615"/>
<sequence>MPRCTHKGCGREYDAANNTDESCSYHPGAPVFHEGLKSWSCCQDVNKPVLEFDEFMKIPGCAKGRHTDEAPKVEAPKPSANVNLKMTDSQAGKETYTSASSSSHHIAPSTVSQASAEAELPPPAPVQEEEDDLSVPVTPGTKCRRNGCQTVFESDELNRTGDGLGTVCTYHPMAPIFHEGSKGYLCCKRRVLEFDEFLKIQGCKTGRHVFIPKNRDAAVEQFTDCRIDHYQTPTSVHVSVFAKQADQERSTVKIERNAIHLDLYLPASKRFRKSIELFGPVDPEASSFKYYGTKVELNLKKNDTRSWTILSKPTRDLGNIALTFGVGGRTGTIGSKEIILDDTNRAKHTPA</sequence>
<dbReference type="GeneID" id="63824858"/>
<feature type="domain" description="CHORD" evidence="6">
    <location>
        <begin position="143"/>
        <end position="208"/>
    </location>
</feature>
<dbReference type="Proteomes" id="UP000076871">
    <property type="component" value="Unassembled WGS sequence"/>
</dbReference>
<dbReference type="InterPro" id="IPR039790">
    <property type="entry name" value="CHRD1"/>
</dbReference>
<keyword evidence="8" id="KW-1185">Reference proteome</keyword>
<name>A0A165H615_9APHY</name>
<evidence type="ECO:0000256" key="1">
    <source>
        <dbReference type="ARBA" id="ARBA00022723"/>
    </source>
</evidence>
<protein>
    <submittedName>
        <fullName evidence="7">Chord-domain-containing protein</fullName>
    </submittedName>
</protein>
<dbReference type="PANTHER" id="PTHR46983:SF3">
    <property type="entry name" value="CHPADIPLOID STATE MAINTENANCE PROTEIN CHPA"/>
    <property type="match status" value="1"/>
</dbReference>
<evidence type="ECO:0000256" key="4">
    <source>
        <dbReference type="SAM" id="MobiDB-lite"/>
    </source>
</evidence>
<evidence type="ECO:0000256" key="2">
    <source>
        <dbReference type="ARBA" id="ARBA00022737"/>
    </source>
</evidence>
<evidence type="ECO:0000259" key="6">
    <source>
        <dbReference type="PROSITE" id="PS51401"/>
    </source>
</evidence>
<dbReference type="OrthoDB" id="1898560at2759"/>
<feature type="region of interest" description="Disordered" evidence="4">
    <location>
        <begin position="64"/>
        <end position="139"/>
    </location>
</feature>
<keyword evidence="2" id="KW-0677">Repeat</keyword>
<dbReference type="PROSITE" id="PS51203">
    <property type="entry name" value="CS"/>
    <property type="match status" value="1"/>
</dbReference>
<organism evidence="7 8">
    <name type="scientific">Laetiporus sulphureus 93-53</name>
    <dbReference type="NCBI Taxonomy" id="1314785"/>
    <lineage>
        <taxon>Eukaryota</taxon>
        <taxon>Fungi</taxon>
        <taxon>Dikarya</taxon>
        <taxon>Basidiomycota</taxon>
        <taxon>Agaricomycotina</taxon>
        <taxon>Agaricomycetes</taxon>
        <taxon>Polyporales</taxon>
        <taxon>Laetiporus</taxon>
    </lineage>
</organism>
<gene>
    <name evidence="7" type="ORF">LAESUDRAFT_720504</name>
</gene>
<keyword evidence="1" id="KW-0479">Metal-binding</keyword>
<reference evidence="7 8" key="1">
    <citation type="journal article" date="2016" name="Mol. Biol. Evol.">
        <title>Comparative Genomics of Early-Diverging Mushroom-Forming Fungi Provides Insights into the Origins of Lignocellulose Decay Capabilities.</title>
        <authorList>
            <person name="Nagy L.G."/>
            <person name="Riley R."/>
            <person name="Tritt A."/>
            <person name="Adam C."/>
            <person name="Daum C."/>
            <person name="Floudas D."/>
            <person name="Sun H."/>
            <person name="Yadav J.S."/>
            <person name="Pangilinan J."/>
            <person name="Larsson K.H."/>
            <person name="Matsuura K."/>
            <person name="Barry K."/>
            <person name="Labutti K."/>
            <person name="Kuo R."/>
            <person name="Ohm R.A."/>
            <person name="Bhattacharya S.S."/>
            <person name="Shirouzu T."/>
            <person name="Yoshinaga Y."/>
            <person name="Martin F.M."/>
            <person name="Grigoriev I.V."/>
            <person name="Hibbett D.S."/>
        </authorList>
    </citation>
    <scope>NUCLEOTIDE SEQUENCE [LARGE SCALE GENOMIC DNA]</scope>
    <source>
        <strain evidence="7 8">93-53</strain>
    </source>
</reference>
<dbReference type="Gene3D" id="2.60.40.790">
    <property type="match status" value="1"/>
</dbReference>
<feature type="compositionally biased region" description="Polar residues" evidence="4">
    <location>
        <begin position="80"/>
        <end position="96"/>
    </location>
</feature>
<feature type="domain" description="CHORD" evidence="6">
    <location>
        <begin position="4"/>
        <end position="66"/>
    </location>
</feature>
<dbReference type="Gene3D" id="4.10.1130.20">
    <property type="match status" value="2"/>
</dbReference>
<dbReference type="SUPFAM" id="SSF49764">
    <property type="entry name" value="HSP20-like chaperones"/>
    <property type="match status" value="1"/>
</dbReference>
<evidence type="ECO:0000256" key="3">
    <source>
        <dbReference type="ARBA" id="ARBA00022833"/>
    </source>
</evidence>
<evidence type="ECO:0000259" key="5">
    <source>
        <dbReference type="PROSITE" id="PS51203"/>
    </source>
</evidence>
<feature type="domain" description="CS" evidence="5">
    <location>
        <begin position="222"/>
        <end position="311"/>
    </location>
</feature>
<accession>A0A165H615</accession>
<dbReference type="PROSITE" id="PS51401">
    <property type="entry name" value="CHORD"/>
    <property type="match status" value="2"/>
</dbReference>
<dbReference type="RefSeq" id="XP_040769031.1">
    <property type="nucleotide sequence ID" value="XM_040907829.1"/>
</dbReference>
<dbReference type="GO" id="GO:0046872">
    <property type="term" value="F:metal ion binding"/>
    <property type="evidence" value="ECO:0007669"/>
    <property type="project" value="UniProtKB-KW"/>
</dbReference>
<dbReference type="InterPro" id="IPR007052">
    <property type="entry name" value="CS_dom"/>
</dbReference>
<dbReference type="EMBL" id="KV427607">
    <property type="protein sequence ID" value="KZT11291.1"/>
    <property type="molecule type" value="Genomic_DNA"/>
</dbReference>
<dbReference type="AlphaFoldDB" id="A0A165H615"/>
<feature type="compositionally biased region" description="Low complexity" evidence="4">
    <location>
        <begin position="97"/>
        <end position="119"/>
    </location>
</feature>
<dbReference type="InterPro" id="IPR008978">
    <property type="entry name" value="HSP20-like_chaperone"/>
</dbReference>
<proteinExistence type="predicted"/>
<keyword evidence="3" id="KW-0862">Zinc</keyword>
<dbReference type="InterPro" id="IPR007051">
    <property type="entry name" value="CHORD_dom"/>
</dbReference>
<dbReference type="PANTHER" id="PTHR46983">
    <property type="entry name" value="CYSTEINE AND HISTIDINE-RICH DOMAIN-CONTAINING PROTEIN 1"/>
    <property type="match status" value="1"/>
</dbReference>
<feature type="compositionally biased region" description="Basic and acidic residues" evidence="4">
    <location>
        <begin position="65"/>
        <end position="75"/>
    </location>
</feature>
<dbReference type="Pfam" id="PF04968">
    <property type="entry name" value="CHORD"/>
    <property type="match status" value="2"/>
</dbReference>
<evidence type="ECO:0000313" key="7">
    <source>
        <dbReference type="EMBL" id="KZT11291.1"/>
    </source>
</evidence>